<gene>
    <name evidence="1" type="ORF">CEXT_256411</name>
</gene>
<comment type="caution">
    <text evidence="1">The sequence shown here is derived from an EMBL/GenBank/DDBJ whole genome shotgun (WGS) entry which is preliminary data.</text>
</comment>
<proteinExistence type="predicted"/>
<organism evidence="1 2">
    <name type="scientific">Caerostris extrusa</name>
    <name type="common">Bark spider</name>
    <name type="synonym">Caerostris bankana</name>
    <dbReference type="NCBI Taxonomy" id="172846"/>
    <lineage>
        <taxon>Eukaryota</taxon>
        <taxon>Metazoa</taxon>
        <taxon>Ecdysozoa</taxon>
        <taxon>Arthropoda</taxon>
        <taxon>Chelicerata</taxon>
        <taxon>Arachnida</taxon>
        <taxon>Araneae</taxon>
        <taxon>Araneomorphae</taxon>
        <taxon>Entelegynae</taxon>
        <taxon>Araneoidea</taxon>
        <taxon>Araneidae</taxon>
        <taxon>Caerostris</taxon>
    </lineage>
</organism>
<name>A0AAV4QS32_CAEEX</name>
<reference evidence="1 2" key="1">
    <citation type="submission" date="2021-06" db="EMBL/GenBank/DDBJ databases">
        <title>Caerostris extrusa draft genome.</title>
        <authorList>
            <person name="Kono N."/>
            <person name="Arakawa K."/>
        </authorList>
    </citation>
    <scope>NUCLEOTIDE SEQUENCE [LARGE SCALE GENOMIC DNA]</scope>
</reference>
<dbReference type="AlphaFoldDB" id="A0AAV4QS32"/>
<dbReference type="EMBL" id="BPLR01006522">
    <property type="protein sequence ID" value="GIY10413.1"/>
    <property type="molecule type" value="Genomic_DNA"/>
</dbReference>
<sequence length="74" mass="8224">MTLADRSGPASAVASSQPLICSQASFRGHFSLPCSLSSKHPVDDRRLRTTLNTGWYQGHQGFTSPGHRIRRKDW</sequence>
<keyword evidence="2" id="KW-1185">Reference proteome</keyword>
<evidence type="ECO:0000313" key="2">
    <source>
        <dbReference type="Proteomes" id="UP001054945"/>
    </source>
</evidence>
<dbReference type="Proteomes" id="UP001054945">
    <property type="component" value="Unassembled WGS sequence"/>
</dbReference>
<protein>
    <submittedName>
        <fullName evidence="1">Uncharacterized protein</fullName>
    </submittedName>
</protein>
<accession>A0AAV4QS32</accession>
<evidence type="ECO:0000313" key="1">
    <source>
        <dbReference type="EMBL" id="GIY10413.1"/>
    </source>
</evidence>